<name>A0A7W9MU24_9ACTN</name>
<dbReference type="GO" id="GO:0009231">
    <property type="term" value="P:riboflavin biosynthetic process"/>
    <property type="evidence" value="ECO:0007669"/>
    <property type="project" value="InterPro"/>
</dbReference>
<reference evidence="2 3" key="1">
    <citation type="submission" date="2020-08" db="EMBL/GenBank/DDBJ databases">
        <title>Sequencing the genomes of 1000 actinobacteria strains.</title>
        <authorList>
            <person name="Klenk H.-P."/>
        </authorList>
    </citation>
    <scope>NUCLEOTIDE SEQUENCE [LARGE SCALE GENOMIC DNA]</scope>
    <source>
        <strain evidence="2 3">DSM 28967</strain>
    </source>
</reference>
<dbReference type="GO" id="GO:0008703">
    <property type="term" value="F:5-amino-6-(5-phosphoribosylamino)uracil reductase activity"/>
    <property type="evidence" value="ECO:0007669"/>
    <property type="project" value="InterPro"/>
</dbReference>
<dbReference type="PANTHER" id="PTHR38011:SF2">
    <property type="entry name" value="BIFUNCTIONAL DEAMINASE-REDUCTASE DOMAIN PROTEIN"/>
    <property type="match status" value="1"/>
</dbReference>
<dbReference type="AlphaFoldDB" id="A0A7W9MU24"/>
<dbReference type="Gene3D" id="3.40.430.10">
    <property type="entry name" value="Dihydrofolate Reductase, subunit A"/>
    <property type="match status" value="1"/>
</dbReference>
<proteinExistence type="predicted"/>
<dbReference type="InterPro" id="IPR050765">
    <property type="entry name" value="Riboflavin_Biosynth_HTPR"/>
</dbReference>
<feature type="domain" description="Bacterial bifunctional deaminase-reductase C-terminal" evidence="1">
    <location>
        <begin position="3"/>
        <end position="172"/>
    </location>
</feature>
<accession>A0A7W9MU24</accession>
<sequence length="179" mass="20065">MRKIVETTFVTLNGIISDPQDWSGPYWDDEHAGYSMQLMESTEALLLGRETYESFAEAWSQRSGDPYSDKFNSMPKYVASRTLKETTWNAELLEGDVVEAVRALKETEGGDLLKFGTGEFSQTLLENKLVDEYHFWVCPVVASGDRMFQGQDLAATHLELLGTTTFKSGIVVHKLAPKA</sequence>
<dbReference type="Proteomes" id="UP000549971">
    <property type="component" value="Unassembled WGS sequence"/>
</dbReference>
<evidence type="ECO:0000259" key="1">
    <source>
        <dbReference type="Pfam" id="PF01872"/>
    </source>
</evidence>
<comment type="caution">
    <text evidence="2">The sequence shown here is derived from an EMBL/GenBank/DDBJ whole genome shotgun (WGS) entry which is preliminary data.</text>
</comment>
<dbReference type="InterPro" id="IPR002734">
    <property type="entry name" value="RibDG_C"/>
</dbReference>
<evidence type="ECO:0000313" key="3">
    <source>
        <dbReference type="Proteomes" id="UP000549971"/>
    </source>
</evidence>
<dbReference type="InterPro" id="IPR024072">
    <property type="entry name" value="DHFR-like_dom_sf"/>
</dbReference>
<dbReference type="PANTHER" id="PTHR38011">
    <property type="entry name" value="DIHYDROFOLATE REDUCTASE FAMILY PROTEIN (AFU_ORTHOLOGUE AFUA_8G06820)"/>
    <property type="match status" value="1"/>
</dbReference>
<dbReference type="Pfam" id="PF01872">
    <property type="entry name" value="RibD_C"/>
    <property type="match status" value="1"/>
</dbReference>
<dbReference type="SUPFAM" id="SSF53597">
    <property type="entry name" value="Dihydrofolate reductase-like"/>
    <property type="match status" value="1"/>
</dbReference>
<organism evidence="2 3">
    <name type="scientific">Kribbella italica</name>
    <dbReference type="NCBI Taxonomy" id="1540520"/>
    <lineage>
        <taxon>Bacteria</taxon>
        <taxon>Bacillati</taxon>
        <taxon>Actinomycetota</taxon>
        <taxon>Actinomycetes</taxon>
        <taxon>Propionibacteriales</taxon>
        <taxon>Kribbellaceae</taxon>
        <taxon>Kribbella</taxon>
    </lineage>
</organism>
<keyword evidence="3" id="KW-1185">Reference proteome</keyword>
<protein>
    <submittedName>
        <fullName evidence="2">Dihydrofolate reductase</fullName>
    </submittedName>
</protein>
<dbReference type="RefSeq" id="WP_184795840.1">
    <property type="nucleotide sequence ID" value="NZ_JACHMY010000001.1"/>
</dbReference>
<gene>
    <name evidence="2" type="ORF">HDA39_003043</name>
</gene>
<dbReference type="EMBL" id="JACHMY010000001">
    <property type="protein sequence ID" value="MBB5836309.1"/>
    <property type="molecule type" value="Genomic_DNA"/>
</dbReference>
<evidence type="ECO:0000313" key="2">
    <source>
        <dbReference type="EMBL" id="MBB5836309.1"/>
    </source>
</evidence>